<keyword evidence="9" id="KW-0325">Glycoprotein</keyword>
<evidence type="ECO:0000256" key="7">
    <source>
        <dbReference type="ARBA" id="ARBA00023157"/>
    </source>
</evidence>
<keyword evidence="8" id="KW-0675">Receptor</keyword>
<evidence type="ECO:0000256" key="2">
    <source>
        <dbReference type="ARBA" id="ARBA00008280"/>
    </source>
</evidence>
<evidence type="ECO:0000256" key="6">
    <source>
        <dbReference type="ARBA" id="ARBA00023136"/>
    </source>
</evidence>
<evidence type="ECO:0000256" key="11">
    <source>
        <dbReference type="SAM" id="SignalP"/>
    </source>
</evidence>
<dbReference type="PANTHER" id="PTHR23037">
    <property type="entry name" value="CYTOKINE RECEPTOR"/>
    <property type="match status" value="1"/>
</dbReference>
<dbReference type="Ensembl" id="ENSATET00000009151.3">
    <property type="protein sequence ID" value="ENSATEP00000008992.2"/>
    <property type="gene ID" value="ENSATEG00000006333.3"/>
</dbReference>
<evidence type="ECO:0000256" key="9">
    <source>
        <dbReference type="ARBA" id="ARBA00023180"/>
    </source>
</evidence>
<dbReference type="GeneTree" id="ENSGT00510000049239"/>
<dbReference type="Gene3D" id="2.60.40.10">
    <property type="entry name" value="Immunoglobulins"/>
    <property type="match status" value="2"/>
</dbReference>
<feature type="chain" id="PRO_5043837160" description="Fibronectin type-III domain-containing protein" evidence="11">
    <location>
        <begin position="30"/>
        <end position="560"/>
    </location>
</feature>
<dbReference type="RefSeq" id="XP_026215903.1">
    <property type="nucleotide sequence ID" value="XM_026360118.1"/>
</dbReference>
<keyword evidence="7" id="KW-1015">Disulfide bond</keyword>
<comment type="subcellular location">
    <subcellularLocation>
        <location evidence="1">Membrane</location>
        <topology evidence="1">Single-pass type I membrane protein</topology>
    </subcellularLocation>
</comment>
<accession>A0A3Q1HJN6</accession>
<comment type="similarity">
    <text evidence="2">Belongs to the type I cytokine receptor family. Type 4 subfamily.</text>
</comment>
<dbReference type="PROSITE" id="PS50853">
    <property type="entry name" value="FN3"/>
    <property type="match status" value="1"/>
</dbReference>
<dbReference type="STRING" id="64144.ENSATEP00000008992"/>
<dbReference type="InterPro" id="IPR003961">
    <property type="entry name" value="FN3_dom"/>
</dbReference>
<keyword evidence="3" id="KW-0812">Transmembrane</keyword>
<dbReference type="SUPFAM" id="SSF49265">
    <property type="entry name" value="Fibronectin type III"/>
    <property type="match status" value="1"/>
</dbReference>
<keyword evidence="5" id="KW-1133">Transmembrane helix</keyword>
<dbReference type="GeneID" id="113162101"/>
<keyword evidence="6" id="KW-0472">Membrane</keyword>
<keyword evidence="14" id="KW-1185">Reference proteome</keyword>
<dbReference type="Proteomes" id="UP000265040">
    <property type="component" value="Chromosome 8"/>
</dbReference>
<evidence type="ECO:0000259" key="12">
    <source>
        <dbReference type="PROSITE" id="PS50853"/>
    </source>
</evidence>
<dbReference type="InParanoid" id="A0A3Q1HJN6"/>
<gene>
    <name evidence="13" type="primary">IL2RB</name>
</gene>
<reference evidence="13" key="1">
    <citation type="submission" date="2021-04" db="EMBL/GenBank/DDBJ databases">
        <authorList>
            <consortium name="Wellcome Sanger Institute Data Sharing"/>
        </authorList>
    </citation>
    <scope>NUCLEOTIDE SEQUENCE [LARGE SCALE GENOMIC DNA]</scope>
</reference>
<organism evidence="13 14">
    <name type="scientific">Anabas testudineus</name>
    <name type="common">Climbing perch</name>
    <name type="synonym">Anthias testudineus</name>
    <dbReference type="NCBI Taxonomy" id="64144"/>
    <lineage>
        <taxon>Eukaryota</taxon>
        <taxon>Metazoa</taxon>
        <taxon>Chordata</taxon>
        <taxon>Craniata</taxon>
        <taxon>Vertebrata</taxon>
        <taxon>Euteleostomi</taxon>
        <taxon>Actinopterygii</taxon>
        <taxon>Neopterygii</taxon>
        <taxon>Teleostei</taxon>
        <taxon>Neoteleostei</taxon>
        <taxon>Acanthomorphata</taxon>
        <taxon>Anabantaria</taxon>
        <taxon>Anabantiformes</taxon>
        <taxon>Anabantoidei</taxon>
        <taxon>Anabantidae</taxon>
        <taxon>Anabas</taxon>
    </lineage>
</organism>
<dbReference type="GO" id="GO:0004896">
    <property type="term" value="F:cytokine receptor activity"/>
    <property type="evidence" value="ECO:0007669"/>
    <property type="project" value="TreeGrafter"/>
</dbReference>
<evidence type="ECO:0000256" key="10">
    <source>
        <dbReference type="SAM" id="MobiDB-lite"/>
    </source>
</evidence>
<dbReference type="InterPro" id="IPR040951">
    <property type="entry name" value="IL2RB_N1"/>
</dbReference>
<evidence type="ECO:0000313" key="13">
    <source>
        <dbReference type="Ensembl" id="ENSATEP00000008992.2"/>
    </source>
</evidence>
<dbReference type="GO" id="GO:0016064">
    <property type="term" value="P:immunoglobulin mediated immune response"/>
    <property type="evidence" value="ECO:0007669"/>
    <property type="project" value="TreeGrafter"/>
</dbReference>
<evidence type="ECO:0000256" key="3">
    <source>
        <dbReference type="ARBA" id="ARBA00022692"/>
    </source>
</evidence>
<reference evidence="13" key="3">
    <citation type="submission" date="2025-09" db="UniProtKB">
        <authorList>
            <consortium name="Ensembl"/>
        </authorList>
    </citation>
    <scope>IDENTIFICATION</scope>
</reference>
<evidence type="ECO:0000313" key="14">
    <source>
        <dbReference type="Proteomes" id="UP000265040"/>
    </source>
</evidence>
<dbReference type="PANTHER" id="PTHR23037:SF22">
    <property type="entry name" value="CYTOKINE RECEPTOR COMMON SUBUNIT BETA"/>
    <property type="match status" value="1"/>
</dbReference>
<dbReference type="AlphaFoldDB" id="A0A3Q1HJN6"/>
<keyword evidence="4 11" id="KW-0732">Signal</keyword>
<name>A0A3Q1HJN6_ANATE</name>
<dbReference type="Pfam" id="PF18707">
    <property type="entry name" value="IL2RB_N1"/>
    <property type="match status" value="1"/>
</dbReference>
<proteinExistence type="inferred from homology"/>
<feature type="compositionally biased region" description="Acidic residues" evidence="10">
    <location>
        <begin position="448"/>
        <end position="468"/>
    </location>
</feature>
<feature type="compositionally biased region" description="Polar residues" evidence="10">
    <location>
        <begin position="502"/>
        <end position="511"/>
    </location>
</feature>
<feature type="domain" description="Fibronectin type-III" evidence="12">
    <location>
        <begin position="144"/>
        <end position="238"/>
    </location>
</feature>
<feature type="signal peptide" evidence="11">
    <location>
        <begin position="1"/>
        <end position="29"/>
    </location>
</feature>
<dbReference type="InterPro" id="IPR013783">
    <property type="entry name" value="Ig-like_fold"/>
</dbReference>
<evidence type="ECO:0000256" key="1">
    <source>
        <dbReference type="ARBA" id="ARBA00004479"/>
    </source>
</evidence>
<feature type="region of interest" description="Disordered" evidence="10">
    <location>
        <begin position="485"/>
        <end position="511"/>
    </location>
</feature>
<evidence type="ECO:0000256" key="8">
    <source>
        <dbReference type="ARBA" id="ARBA00023170"/>
    </source>
</evidence>
<evidence type="ECO:0000256" key="5">
    <source>
        <dbReference type="ARBA" id="ARBA00022989"/>
    </source>
</evidence>
<dbReference type="OMA" id="QTSCFTN"/>
<dbReference type="GO" id="GO:0009897">
    <property type="term" value="C:external side of plasma membrane"/>
    <property type="evidence" value="ECO:0007669"/>
    <property type="project" value="TreeGrafter"/>
</dbReference>
<protein>
    <recommendedName>
        <fullName evidence="12">Fibronectin type-III domain-containing protein</fullName>
    </recommendedName>
</protein>
<feature type="region of interest" description="Disordered" evidence="10">
    <location>
        <begin position="437"/>
        <end position="472"/>
    </location>
</feature>
<dbReference type="InterPro" id="IPR036116">
    <property type="entry name" value="FN3_sf"/>
</dbReference>
<reference evidence="13" key="2">
    <citation type="submission" date="2025-08" db="UniProtKB">
        <authorList>
            <consortium name="Ensembl"/>
        </authorList>
    </citation>
    <scope>IDENTIFICATION</scope>
</reference>
<sequence>MSHTASVTMKTLWSSYLLVALCSAHAARSHKVSAGTQGLSCINDFFNNISCTWSGAPVAPGVDCWIMGVRKTSKMIEGTRHSLLIKKSCRLKQHRISPPGCSFVFENEPFNFFEVMPNISIECNGTMVDSIKHYKPYDHIKMHPPGVPNVSTTANGTRISWTPGSPLNELFKTFDFEVQVIQKNQTWKEAHTFSTQDQDITIPSWQLKGICHVRVRVKYSKKADSHWSNWSPTASWMGEIDMEVSQDQDWPWVKTGVQLCIILFVIILTIYGSCVISGRLKRKPVPNPSKYFHTLHSVHRGNLKKWLNPTSESFFTAQTRDHISPVEVCESWDVVPSSSPSSSSNSALLHFQSYPSASSDTSGIVDNFSSSSSSCFYNMGYFVSDSSSSSGRADPSPAYFTYKDEFHNLINDHNLHVSLCPSFTTLPVYEILKREPQSPDSGFGIGKEDEEDRKEEMEMSVEGEEVSDDPQSPLHIILPLHLPSRMCPASSTPPPPRLPSPTQKSSDSQQTNVPVVVSGSYAAWPVGSAMCRSSSMPVEPCKTGYLTLKELQTTFSNKSI</sequence>
<evidence type="ECO:0000256" key="4">
    <source>
        <dbReference type="ARBA" id="ARBA00022729"/>
    </source>
</evidence>